<dbReference type="Proteomes" id="UP000093366">
    <property type="component" value="Unassembled WGS sequence"/>
</dbReference>
<organism evidence="2 3">
    <name type="scientific">Pseudoalteromonas luteoviolacea</name>
    <dbReference type="NCBI Taxonomy" id="43657"/>
    <lineage>
        <taxon>Bacteria</taxon>
        <taxon>Pseudomonadati</taxon>
        <taxon>Pseudomonadota</taxon>
        <taxon>Gammaproteobacteria</taxon>
        <taxon>Alteromonadales</taxon>
        <taxon>Pseudoalteromonadaceae</taxon>
        <taxon>Pseudoalteromonas</taxon>
    </lineage>
</organism>
<evidence type="ECO:0000313" key="3">
    <source>
        <dbReference type="Proteomes" id="UP000093366"/>
    </source>
</evidence>
<dbReference type="AlphaFoldDB" id="A0A1C0TTZ6"/>
<gene>
    <name evidence="2" type="ORF">A7985_02155</name>
</gene>
<feature type="transmembrane region" description="Helical" evidence="1">
    <location>
        <begin position="61"/>
        <end position="78"/>
    </location>
</feature>
<feature type="transmembrane region" description="Helical" evidence="1">
    <location>
        <begin position="32"/>
        <end position="49"/>
    </location>
</feature>
<keyword evidence="1" id="KW-0472">Membrane</keyword>
<dbReference type="EMBL" id="MAUJ01000001">
    <property type="protein sequence ID" value="OCQ22782.1"/>
    <property type="molecule type" value="Genomic_DNA"/>
</dbReference>
<protein>
    <submittedName>
        <fullName evidence="2">Uncharacterized protein</fullName>
    </submittedName>
</protein>
<feature type="transmembrane region" description="Helical" evidence="1">
    <location>
        <begin position="84"/>
        <end position="108"/>
    </location>
</feature>
<keyword evidence="1" id="KW-0812">Transmembrane</keyword>
<evidence type="ECO:0000313" key="2">
    <source>
        <dbReference type="EMBL" id="OCQ22782.1"/>
    </source>
</evidence>
<evidence type="ECO:0000256" key="1">
    <source>
        <dbReference type="SAM" id="Phobius"/>
    </source>
</evidence>
<sequence length="124" mass="14568">MNIEKTYRTAILLLVTAMGGTIYKYWDRELTELIVLSIPYLFVLILVMVEKANNLIRHIRSIYTPLLLTLCYTINFKFESIHLHYTAILMLILGQLTIISIGEFIILFSKRQKAFQHHEKPKLK</sequence>
<proteinExistence type="predicted"/>
<name>A0A1C0TTZ6_9GAMM</name>
<keyword evidence="1" id="KW-1133">Transmembrane helix</keyword>
<feature type="transmembrane region" description="Helical" evidence="1">
    <location>
        <begin position="7"/>
        <end position="26"/>
    </location>
</feature>
<comment type="caution">
    <text evidence="2">The sequence shown here is derived from an EMBL/GenBank/DDBJ whole genome shotgun (WGS) entry which is preliminary data.</text>
</comment>
<accession>A0A1C0TTZ6</accession>
<dbReference type="RefSeq" id="WP_065788786.1">
    <property type="nucleotide sequence ID" value="NZ_MAUJ01000001.1"/>
</dbReference>
<dbReference type="OrthoDB" id="9919254at2"/>
<reference evidence="3" key="1">
    <citation type="submission" date="2016-07" db="EMBL/GenBank/DDBJ databases">
        <authorList>
            <person name="Florea S."/>
            <person name="Webb J.S."/>
            <person name="Jaromczyk J."/>
            <person name="Schardl C.L."/>
        </authorList>
    </citation>
    <scope>NUCLEOTIDE SEQUENCE [LARGE SCALE GENOMIC DNA]</scope>
    <source>
        <strain evidence="3">IPB1</strain>
    </source>
</reference>